<reference evidence="5 6" key="1">
    <citation type="submission" date="2019-03" db="EMBL/GenBank/DDBJ databases">
        <title>Genomic Encyclopedia of Type Strains, Phase IV (KMG-IV): sequencing the most valuable type-strain genomes for metagenomic binning, comparative biology and taxonomic classification.</title>
        <authorList>
            <person name="Goeker M."/>
        </authorList>
    </citation>
    <scope>NUCLEOTIDE SEQUENCE [LARGE SCALE GENOMIC DNA]</scope>
    <source>
        <strain evidence="5 6">DSM 103923</strain>
    </source>
</reference>
<comment type="similarity">
    <text evidence="1">Belongs to the membrane fusion protein (MFP) (TC 8.A.1) family.</text>
</comment>
<evidence type="ECO:0000313" key="5">
    <source>
        <dbReference type="EMBL" id="TCS72362.1"/>
    </source>
</evidence>
<dbReference type="Gene3D" id="2.40.50.100">
    <property type="match status" value="2"/>
</dbReference>
<dbReference type="GO" id="GO:0015562">
    <property type="term" value="F:efflux transmembrane transporter activity"/>
    <property type="evidence" value="ECO:0007669"/>
    <property type="project" value="TreeGrafter"/>
</dbReference>
<name>A0A4R3JXV5_9PROT</name>
<evidence type="ECO:0000259" key="2">
    <source>
        <dbReference type="Pfam" id="PF25917"/>
    </source>
</evidence>
<evidence type="ECO:0000256" key="1">
    <source>
        <dbReference type="ARBA" id="ARBA00009477"/>
    </source>
</evidence>
<dbReference type="AlphaFoldDB" id="A0A4R3JXV5"/>
<dbReference type="EMBL" id="SLZY01000005">
    <property type="protein sequence ID" value="TCS72362.1"/>
    <property type="molecule type" value="Genomic_DNA"/>
</dbReference>
<dbReference type="PANTHER" id="PTHR30469">
    <property type="entry name" value="MULTIDRUG RESISTANCE PROTEIN MDTA"/>
    <property type="match status" value="1"/>
</dbReference>
<dbReference type="InterPro" id="IPR058649">
    <property type="entry name" value="CzcB_C"/>
</dbReference>
<dbReference type="Gene3D" id="2.40.420.20">
    <property type="match status" value="1"/>
</dbReference>
<feature type="domain" description="CusB-like beta-barrel" evidence="3">
    <location>
        <begin position="196"/>
        <end position="261"/>
    </location>
</feature>
<feature type="domain" description="Multidrug resistance protein MdtA-like barrel-sandwich hybrid" evidence="2">
    <location>
        <begin position="61"/>
        <end position="185"/>
    </location>
</feature>
<keyword evidence="6" id="KW-1185">Reference proteome</keyword>
<evidence type="ECO:0000259" key="3">
    <source>
        <dbReference type="Pfam" id="PF25954"/>
    </source>
</evidence>
<evidence type="ECO:0000259" key="4">
    <source>
        <dbReference type="Pfam" id="PF25975"/>
    </source>
</evidence>
<dbReference type="NCBIfam" id="TIGR01730">
    <property type="entry name" value="RND_mfp"/>
    <property type="match status" value="1"/>
</dbReference>
<organism evidence="5 6">
    <name type="scientific">Sulfuritortus calidifontis</name>
    <dbReference type="NCBI Taxonomy" id="1914471"/>
    <lineage>
        <taxon>Bacteria</taxon>
        <taxon>Pseudomonadati</taxon>
        <taxon>Pseudomonadota</taxon>
        <taxon>Betaproteobacteria</taxon>
        <taxon>Nitrosomonadales</taxon>
        <taxon>Thiobacillaceae</taxon>
        <taxon>Sulfuritortus</taxon>
    </lineage>
</organism>
<accession>A0A4R3JXV5</accession>
<comment type="caution">
    <text evidence="5">The sequence shown here is derived from an EMBL/GenBank/DDBJ whole genome shotgun (WGS) entry which is preliminary data.</text>
</comment>
<protein>
    <submittedName>
        <fullName evidence="5">RND family efflux transporter MFP subunit</fullName>
    </submittedName>
</protein>
<dbReference type="OrthoDB" id="9806939at2"/>
<dbReference type="SUPFAM" id="SSF111369">
    <property type="entry name" value="HlyD-like secretion proteins"/>
    <property type="match status" value="1"/>
</dbReference>
<evidence type="ECO:0000313" key="6">
    <source>
        <dbReference type="Proteomes" id="UP000295135"/>
    </source>
</evidence>
<dbReference type="InterPro" id="IPR058625">
    <property type="entry name" value="MdtA-like_BSH"/>
</dbReference>
<dbReference type="PROSITE" id="PS51257">
    <property type="entry name" value="PROKAR_LIPOPROTEIN"/>
    <property type="match status" value="1"/>
</dbReference>
<dbReference type="GO" id="GO:1990281">
    <property type="term" value="C:efflux pump complex"/>
    <property type="evidence" value="ECO:0007669"/>
    <property type="project" value="TreeGrafter"/>
</dbReference>
<proteinExistence type="inferred from homology"/>
<dbReference type="Pfam" id="PF25954">
    <property type="entry name" value="Beta-barrel_RND_2"/>
    <property type="match status" value="1"/>
</dbReference>
<dbReference type="Gene3D" id="2.40.30.170">
    <property type="match status" value="1"/>
</dbReference>
<feature type="domain" description="CzcB-like C-terminal circularly permuted SH3-like" evidence="4">
    <location>
        <begin position="271"/>
        <end position="327"/>
    </location>
</feature>
<dbReference type="InterPro" id="IPR058792">
    <property type="entry name" value="Beta-barrel_RND_2"/>
</dbReference>
<dbReference type="Pfam" id="PF25975">
    <property type="entry name" value="CzcB_C"/>
    <property type="match status" value="1"/>
</dbReference>
<gene>
    <name evidence="5" type="ORF">EDC61_10516</name>
</gene>
<dbReference type="Pfam" id="PF25917">
    <property type="entry name" value="BSH_RND"/>
    <property type="match status" value="1"/>
</dbReference>
<dbReference type="Proteomes" id="UP000295135">
    <property type="component" value="Unassembled WGS sequence"/>
</dbReference>
<dbReference type="RefSeq" id="WP_126463365.1">
    <property type="nucleotide sequence ID" value="NZ_AP018721.1"/>
</dbReference>
<sequence>MRATLLILFIAGLGLAGCGNKKPEEKKGPPPSLITVAQAEARDLEITEEAVGEADSTTAPKVAAEVAGRVLKVHVEVGDAVKRGQLLAELDPGDYAADARRLEAQAVTQQKLTERYRELARQGFISSSRLEEVEAQNVAAQEVYARAARNLTRTRIVAPISGRVDGRFIAQGDWIELGKPAFQLTSSERLRIRLPFPETVAPRIKPGQAVYLASPSAPDKPFTGKVSEVRPMVGSGSRAFDAIVEVDNPGDWKPGASVTGRVVVEVHPGAVMVPEQSVVLRPAGKVVYVVGNGQAIQRVVRTGIKERGQIEILEGLKAGETVAVDGAGFLSDRAKVSLLPPADKTGQAGAAK</sequence>
<dbReference type="InterPro" id="IPR006143">
    <property type="entry name" value="RND_pump_MFP"/>
</dbReference>